<evidence type="ECO:0000313" key="1">
    <source>
        <dbReference type="EMBL" id="KAH7998186.1"/>
    </source>
</evidence>
<accession>A0ACB8EYV2</accession>
<keyword evidence="2" id="KW-1185">Reference proteome</keyword>
<dbReference type="EMBL" id="CM037625">
    <property type="protein sequence ID" value="KAH7998186.1"/>
    <property type="molecule type" value="Genomic_DNA"/>
</dbReference>
<sequence>MQRSIFGIRSPDSVLKSRPGIISIATGESALRSGTENHARLCHSSVPCILFHILVLNHPPPHPNSGKLMSGSVLKGLKCCFLRGLSLAVLPSKKGSYNLVSEATPS</sequence>
<reference evidence="1" key="1">
    <citation type="submission" date="2021-08" db="EMBL/GenBank/DDBJ databases">
        <title>The first chromosome-level gecko genome reveals the dynamic sex chromosomes of Neotropical dwarf geckos (Sphaerodactylidae: Sphaerodactylus).</title>
        <authorList>
            <person name="Pinto B.J."/>
            <person name="Keating S.E."/>
            <person name="Gamble T."/>
        </authorList>
    </citation>
    <scope>NUCLEOTIDE SEQUENCE</scope>
    <source>
        <strain evidence="1">TG3544</strain>
    </source>
</reference>
<proteinExistence type="predicted"/>
<organism evidence="1 2">
    <name type="scientific">Sphaerodactylus townsendi</name>
    <dbReference type="NCBI Taxonomy" id="933632"/>
    <lineage>
        <taxon>Eukaryota</taxon>
        <taxon>Metazoa</taxon>
        <taxon>Chordata</taxon>
        <taxon>Craniata</taxon>
        <taxon>Vertebrata</taxon>
        <taxon>Euteleostomi</taxon>
        <taxon>Lepidosauria</taxon>
        <taxon>Squamata</taxon>
        <taxon>Bifurcata</taxon>
        <taxon>Gekkota</taxon>
        <taxon>Sphaerodactylidae</taxon>
        <taxon>Sphaerodactylus</taxon>
    </lineage>
</organism>
<protein>
    <submittedName>
        <fullName evidence="1">Uncharacterized protein</fullName>
    </submittedName>
</protein>
<comment type="caution">
    <text evidence="1">The sequence shown here is derived from an EMBL/GenBank/DDBJ whole genome shotgun (WGS) entry which is preliminary data.</text>
</comment>
<dbReference type="Proteomes" id="UP000827872">
    <property type="component" value="Linkage Group LG12"/>
</dbReference>
<evidence type="ECO:0000313" key="2">
    <source>
        <dbReference type="Proteomes" id="UP000827872"/>
    </source>
</evidence>
<name>A0ACB8EYV2_9SAUR</name>
<gene>
    <name evidence="1" type="ORF">K3G42_013551</name>
</gene>